<proteinExistence type="evidence at transcript level"/>
<reference evidence="2" key="2">
    <citation type="journal article" date="2015" name="J. Proteomics">
        <title>Sexual differences in the sialomes of the zebra tick, Rhipicephalus pulchellus.</title>
        <authorList>
            <person name="Tan A.W."/>
            <person name="Francischetti I.M."/>
            <person name="Slovak M."/>
            <person name="Kini R.M."/>
            <person name="Ribeiro J.M."/>
        </authorList>
    </citation>
    <scope>NUCLEOTIDE SEQUENCE</scope>
    <source>
        <tissue evidence="2">Salivary gland</tissue>
    </source>
</reference>
<protein>
    <submittedName>
        <fullName evidence="2">Putative group i salivary lipocalin</fullName>
    </submittedName>
</protein>
<dbReference type="InterPro" id="IPR012674">
    <property type="entry name" value="Calycin"/>
</dbReference>
<evidence type="ECO:0000313" key="2">
    <source>
        <dbReference type="EMBL" id="JAA54038.1"/>
    </source>
</evidence>
<keyword evidence="1" id="KW-0732">Signal</keyword>
<evidence type="ECO:0000256" key="1">
    <source>
        <dbReference type="SAM" id="SignalP"/>
    </source>
</evidence>
<accession>L7LT21</accession>
<feature type="signal peptide" evidence="1">
    <location>
        <begin position="1"/>
        <end position="32"/>
    </location>
</feature>
<feature type="chain" id="PRO_5003980499" evidence="1">
    <location>
        <begin position="33"/>
        <end position="192"/>
    </location>
</feature>
<organism evidence="2">
    <name type="scientific">Rhipicephalus pulchellus</name>
    <name type="common">Yellow backed tick</name>
    <name type="synonym">Dermacentor pulchellus</name>
    <dbReference type="NCBI Taxonomy" id="72859"/>
    <lineage>
        <taxon>Eukaryota</taxon>
        <taxon>Metazoa</taxon>
        <taxon>Ecdysozoa</taxon>
        <taxon>Arthropoda</taxon>
        <taxon>Chelicerata</taxon>
        <taxon>Arachnida</taxon>
        <taxon>Acari</taxon>
        <taxon>Parasitiformes</taxon>
        <taxon>Ixodida</taxon>
        <taxon>Ixodoidea</taxon>
        <taxon>Ixodidae</taxon>
        <taxon>Rhipicephalinae</taxon>
        <taxon>Rhipicephalus</taxon>
        <taxon>Rhipicephalus</taxon>
    </lineage>
</organism>
<sequence>MTKAANKAIAALALPALILMLKCEFLATFSNAQIPDITKFYDSGETIWTVNTTMETKKFCKVDFVNETNATDTYFERCYFFEDIMQKEFLHGKFMTASLDRTRTAIYDTMILEFQNGTTYGWIERLLHEYGNYQCGVFLVSSSPKLESNYYDVRLKQSTIQHPNSSCVQKFQELVNGSLITTMYNNSCQQTR</sequence>
<name>L7LT21_RHIPC</name>
<dbReference type="AlphaFoldDB" id="L7LT21"/>
<reference evidence="2" key="1">
    <citation type="submission" date="2012-11" db="EMBL/GenBank/DDBJ databases">
        <authorList>
            <person name="Lucero-Rivera Y.E."/>
            <person name="Tovar-Ramirez D."/>
        </authorList>
    </citation>
    <scope>NUCLEOTIDE SEQUENCE</scope>
    <source>
        <tissue evidence="2">Salivary gland</tissue>
    </source>
</reference>
<dbReference type="EMBL" id="GACK01010996">
    <property type="protein sequence ID" value="JAA54038.1"/>
    <property type="molecule type" value="mRNA"/>
</dbReference>
<dbReference type="SUPFAM" id="SSF50814">
    <property type="entry name" value="Lipocalins"/>
    <property type="match status" value="1"/>
</dbReference>